<dbReference type="InterPro" id="IPR006578">
    <property type="entry name" value="MADF-dom"/>
</dbReference>
<name>A0ABR3NIS4_9TELE</name>
<evidence type="ECO:0000256" key="1">
    <source>
        <dbReference type="SAM" id="MobiDB-lite"/>
    </source>
</evidence>
<feature type="domain" description="MADF" evidence="2">
    <location>
        <begin position="74"/>
        <end position="110"/>
    </location>
</feature>
<evidence type="ECO:0000313" key="3">
    <source>
        <dbReference type="EMBL" id="KAL1276757.1"/>
    </source>
</evidence>
<evidence type="ECO:0000259" key="2">
    <source>
        <dbReference type="Pfam" id="PF10545"/>
    </source>
</evidence>
<feature type="region of interest" description="Disordered" evidence="1">
    <location>
        <begin position="35"/>
        <end position="56"/>
    </location>
</feature>
<feature type="compositionally biased region" description="Polar residues" evidence="1">
    <location>
        <begin position="39"/>
        <end position="51"/>
    </location>
</feature>
<dbReference type="Pfam" id="PF10545">
    <property type="entry name" value="MADF_DNA_bdg"/>
    <property type="match status" value="1"/>
</dbReference>
<dbReference type="Proteomes" id="UP001558613">
    <property type="component" value="Unassembled WGS sequence"/>
</dbReference>
<organism evidence="3 4">
    <name type="scientific">Cirrhinus molitorella</name>
    <name type="common">mud carp</name>
    <dbReference type="NCBI Taxonomy" id="172907"/>
    <lineage>
        <taxon>Eukaryota</taxon>
        <taxon>Metazoa</taxon>
        <taxon>Chordata</taxon>
        <taxon>Craniata</taxon>
        <taxon>Vertebrata</taxon>
        <taxon>Euteleostomi</taxon>
        <taxon>Actinopterygii</taxon>
        <taxon>Neopterygii</taxon>
        <taxon>Teleostei</taxon>
        <taxon>Ostariophysi</taxon>
        <taxon>Cypriniformes</taxon>
        <taxon>Cyprinidae</taxon>
        <taxon>Labeoninae</taxon>
        <taxon>Labeonini</taxon>
        <taxon>Cirrhinus</taxon>
    </lineage>
</organism>
<feature type="region of interest" description="Disordered" evidence="1">
    <location>
        <begin position="1"/>
        <end position="21"/>
    </location>
</feature>
<sequence length="115" mass="13754">MSRGLQYMSHPHHPTQSKFEFSNMSRDLQYMSHIPQTLPPTSEELTNQELGKTTEEERRRWLRRAWTIEKEDKLAELWQEQRALYDVSSSVYHDRVVRDDILQRIAQELQLSGEP</sequence>
<proteinExistence type="predicted"/>
<gene>
    <name evidence="3" type="ORF">QQF64_036380</name>
</gene>
<accession>A0ABR3NIS4</accession>
<keyword evidence="4" id="KW-1185">Reference proteome</keyword>
<protein>
    <recommendedName>
        <fullName evidence="2">MADF domain-containing protein</fullName>
    </recommendedName>
</protein>
<dbReference type="EMBL" id="JAYMGO010000004">
    <property type="protein sequence ID" value="KAL1276757.1"/>
    <property type="molecule type" value="Genomic_DNA"/>
</dbReference>
<evidence type="ECO:0000313" key="4">
    <source>
        <dbReference type="Proteomes" id="UP001558613"/>
    </source>
</evidence>
<comment type="caution">
    <text evidence="3">The sequence shown here is derived from an EMBL/GenBank/DDBJ whole genome shotgun (WGS) entry which is preliminary data.</text>
</comment>
<reference evidence="3 4" key="1">
    <citation type="submission" date="2023-09" db="EMBL/GenBank/DDBJ databases">
        <authorList>
            <person name="Wang M."/>
        </authorList>
    </citation>
    <scope>NUCLEOTIDE SEQUENCE [LARGE SCALE GENOMIC DNA]</scope>
    <source>
        <strain evidence="3">GT-2023</strain>
        <tissue evidence="3">Liver</tissue>
    </source>
</reference>